<sequence length="509" mass="60214">MKMHKSLYFFTVYLFFCVNFSLAQNQEKYDIENYKKLIVYNYYLFQKTEDLRLLSKTLRFIKLNKFVVKEDTIQSKIYYLKGINNLFLKRYDKAEYFFLKSFELAQKSNDYLLMGTIYNSRGVIMGEKKYAKAEEELYKKAIVYYKQINELTQQIDSYYNLTINSAARKKWKNSIEYAEKCIELIHEEKHRTDGLKRLYIFIADGYLELKQYEKVIENLKIAEKYISPTDSYENSLLNKVYAKYYESQKNYLEALKSYKKVSVNLEENNTKKEEELKNSFVRELELENKLVNDRDATIKSKNKLLILSITTIILLIVFSIVTVSFAKKNQSKKNEILKLNSNLKSLIDSLKEKNKDLDNKKIEIENLLNLNEQTLFSKVLKISTYTDSIRKISEDIESYTNNNPKASSYLIKIGNKLNSLISEDELWEDFKIQFEKIRPDFFNKLKEVAPNLSVNDLKHCTYIISNLKSKEVAQLINVSPRSVETARYRIKKKVGLAKDENLYNYLSNL</sequence>
<dbReference type="Proteomes" id="UP001242342">
    <property type="component" value="Unassembled WGS sequence"/>
</dbReference>
<dbReference type="EMBL" id="PDUU01000003">
    <property type="protein sequence ID" value="PHN98639.1"/>
    <property type="molecule type" value="Genomic_DNA"/>
</dbReference>
<feature type="chain" id="PRO_5013699550" evidence="3">
    <location>
        <begin position="24"/>
        <end position="509"/>
    </location>
</feature>
<evidence type="ECO:0000256" key="2">
    <source>
        <dbReference type="SAM" id="Phobius"/>
    </source>
</evidence>
<dbReference type="InterPro" id="IPR036388">
    <property type="entry name" value="WH-like_DNA-bd_sf"/>
</dbReference>
<name>A0A2G1BXM7_9FLAO</name>
<dbReference type="SUPFAM" id="SSF46894">
    <property type="entry name" value="C-terminal effector domain of the bipartite response regulators"/>
    <property type="match status" value="1"/>
</dbReference>
<evidence type="ECO:0000313" key="6">
    <source>
        <dbReference type="Proteomes" id="UP000222163"/>
    </source>
</evidence>
<dbReference type="GO" id="GO:0003677">
    <property type="term" value="F:DNA binding"/>
    <property type="evidence" value="ECO:0007669"/>
    <property type="project" value="InterPro"/>
</dbReference>
<feature type="transmembrane region" description="Helical" evidence="2">
    <location>
        <begin position="304"/>
        <end position="326"/>
    </location>
</feature>
<dbReference type="GO" id="GO:0006355">
    <property type="term" value="P:regulation of DNA-templated transcription"/>
    <property type="evidence" value="ECO:0007669"/>
    <property type="project" value="InterPro"/>
</dbReference>
<keyword evidence="3" id="KW-0732">Signal</keyword>
<evidence type="ECO:0000313" key="5">
    <source>
        <dbReference type="EMBL" id="PHN98639.1"/>
    </source>
</evidence>
<dbReference type="RefSeq" id="WP_099214458.1">
    <property type="nucleotide sequence ID" value="NZ_JAUYVU010000002.1"/>
</dbReference>
<organism evidence="5 6">
    <name type="scientific">Tenacibaculum discolor</name>
    <dbReference type="NCBI Taxonomy" id="361581"/>
    <lineage>
        <taxon>Bacteria</taxon>
        <taxon>Pseudomonadati</taxon>
        <taxon>Bacteroidota</taxon>
        <taxon>Flavobacteriia</taxon>
        <taxon>Flavobacteriales</taxon>
        <taxon>Flavobacteriaceae</taxon>
        <taxon>Tenacibaculum</taxon>
    </lineage>
</organism>
<protein>
    <submittedName>
        <fullName evidence="4">Tetratricopeptide repeat protein</fullName>
    </submittedName>
</protein>
<accession>A0A2G1BXM7</accession>
<keyword evidence="1" id="KW-0175">Coiled coil</keyword>
<keyword evidence="7" id="KW-1185">Reference proteome</keyword>
<dbReference type="SUPFAM" id="SSF48452">
    <property type="entry name" value="TPR-like"/>
    <property type="match status" value="1"/>
</dbReference>
<dbReference type="InterPro" id="IPR011990">
    <property type="entry name" value="TPR-like_helical_dom_sf"/>
</dbReference>
<feature type="signal peptide" evidence="3">
    <location>
        <begin position="1"/>
        <end position="23"/>
    </location>
</feature>
<evidence type="ECO:0000313" key="4">
    <source>
        <dbReference type="EMBL" id="MDP2540683.1"/>
    </source>
</evidence>
<dbReference type="Gene3D" id="1.25.40.10">
    <property type="entry name" value="Tetratricopeptide repeat domain"/>
    <property type="match status" value="1"/>
</dbReference>
<gene>
    <name evidence="5" type="ORF">CSC81_03875</name>
    <name evidence="4" type="ORF">Q8W23_04270</name>
</gene>
<keyword evidence="2" id="KW-1133">Transmembrane helix</keyword>
<evidence type="ECO:0000256" key="3">
    <source>
        <dbReference type="SAM" id="SignalP"/>
    </source>
</evidence>
<evidence type="ECO:0000256" key="1">
    <source>
        <dbReference type="SAM" id="Coils"/>
    </source>
</evidence>
<dbReference type="Proteomes" id="UP000222163">
    <property type="component" value="Unassembled WGS sequence"/>
</dbReference>
<dbReference type="InterPro" id="IPR016032">
    <property type="entry name" value="Sig_transdc_resp-reg_C-effctor"/>
</dbReference>
<proteinExistence type="predicted"/>
<feature type="coiled-coil region" evidence="1">
    <location>
        <begin position="329"/>
        <end position="370"/>
    </location>
</feature>
<evidence type="ECO:0000313" key="7">
    <source>
        <dbReference type="Proteomes" id="UP001242342"/>
    </source>
</evidence>
<dbReference type="EMBL" id="JAUYVU010000002">
    <property type="protein sequence ID" value="MDP2540683.1"/>
    <property type="molecule type" value="Genomic_DNA"/>
</dbReference>
<keyword evidence="2" id="KW-0812">Transmembrane</keyword>
<dbReference type="Gene3D" id="1.10.10.10">
    <property type="entry name" value="Winged helix-like DNA-binding domain superfamily/Winged helix DNA-binding domain"/>
    <property type="match status" value="1"/>
</dbReference>
<reference evidence="5 6" key="1">
    <citation type="journal article" date="2016" name="Nat. Commun.">
        <title>Microbial interactions lead to rapid micro-scale successions on model marine particles.</title>
        <authorList>
            <person name="Datta M.S."/>
            <person name="Sliwerska E."/>
            <person name="Gore J."/>
            <person name="Polz M.F."/>
            <person name="Cordero O.X."/>
        </authorList>
    </citation>
    <scope>NUCLEOTIDE SEQUENCE [LARGE SCALE GENOMIC DNA]</scope>
    <source>
        <strain evidence="5 6">4G03</strain>
    </source>
</reference>
<reference evidence="4 7" key="3">
    <citation type="submission" date="2023-07" db="EMBL/GenBank/DDBJ databases">
        <title>Genome content predicts the carbon catabolic preferences of heterotrophic bacteria.</title>
        <authorList>
            <person name="Gralka M."/>
        </authorList>
    </citation>
    <scope>NUCLEOTIDE SEQUENCE [LARGE SCALE GENOMIC DNA]</scope>
    <source>
        <strain evidence="4 7">4G03</strain>
    </source>
</reference>
<reference evidence="5" key="2">
    <citation type="submission" date="2017-10" db="EMBL/GenBank/DDBJ databases">
        <authorList>
            <person name="Enke T.N."/>
            <person name="Cordero O.X."/>
        </authorList>
    </citation>
    <scope>NUCLEOTIDE SEQUENCE</scope>
    <source>
        <strain evidence="5">4G03</strain>
    </source>
</reference>
<dbReference type="AlphaFoldDB" id="A0A2G1BXM7"/>
<comment type="caution">
    <text evidence="5">The sequence shown here is derived from an EMBL/GenBank/DDBJ whole genome shotgun (WGS) entry which is preliminary data.</text>
</comment>
<keyword evidence="2" id="KW-0472">Membrane</keyword>